<keyword evidence="3" id="KW-1185">Reference proteome</keyword>
<proteinExistence type="predicted"/>
<comment type="caution">
    <text evidence="2">The sequence shown here is derived from an EMBL/GenBank/DDBJ whole genome shotgun (WGS) entry which is preliminary data.</text>
</comment>
<feature type="domain" description="HTH LytTR-type" evidence="1">
    <location>
        <begin position="63"/>
        <end position="149"/>
    </location>
</feature>
<sequence>MNVIFEADSGLDRGVAKVSTHPAEKEHWGNIKEAIHTAEKKLVVINAKNDRHVQIGWSTVAVIEAEDRMCSVRVITGERYLLNKRLKVVNESLDSALFMKINNQTIINTGYIKEFSSTDNARIQVVLTDHSSYFVSRYYIKQFRGRYHD</sequence>
<dbReference type="PROSITE" id="PS50930">
    <property type="entry name" value="HTH_LYTTR"/>
    <property type="match status" value="1"/>
</dbReference>
<evidence type="ECO:0000313" key="2">
    <source>
        <dbReference type="EMBL" id="OMD41976.1"/>
    </source>
</evidence>
<name>A0ABX3H0A0_PAEBO</name>
<accession>A0ABX3H0A0</accession>
<protein>
    <recommendedName>
        <fullName evidence="1">HTH LytTR-type domain-containing protein</fullName>
    </recommendedName>
</protein>
<evidence type="ECO:0000313" key="3">
    <source>
        <dbReference type="Proteomes" id="UP000187412"/>
    </source>
</evidence>
<dbReference type="InterPro" id="IPR007492">
    <property type="entry name" value="LytTR_DNA-bd_dom"/>
</dbReference>
<reference evidence="2 3" key="1">
    <citation type="submission" date="2016-10" db="EMBL/GenBank/DDBJ databases">
        <title>Paenibacillus species isolates.</title>
        <authorList>
            <person name="Beno S.M."/>
        </authorList>
    </citation>
    <scope>NUCLEOTIDE SEQUENCE [LARGE SCALE GENOMIC DNA]</scope>
    <source>
        <strain evidence="2 3">FSL H7-0744</strain>
    </source>
</reference>
<dbReference type="Pfam" id="PF04397">
    <property type="entry name" value="LytTR"/>
    <property type="match status" value="1"/>
</dbReference>
<dbReference type="EMBL" id="MPTB01000042">
    <property type="protein sequence ID" value="OMD41976.1"/>
    <property type="molecule type" value="Genomic_DNA"/>
</dbReference>
<organism evidence="2 3">
    <name type="scientific">Paenibacillus borealis</name>
    <dbReference type="NCBI Taxonomy" id="160799"/>
    <lineage>
        <taxon>Bacteria</taxon>
        <taxon>Bacillati</taxon>
        <taxon>Bacillota</taxon>
        <taxon>Bacilli</taxon>
        <taxon>Bacillales</taxon>
        <taxon>Paenibacillaceae</taxon>
        <taxon>Paenibacillus</taxon>
    </lineage>
</organism>
<evidence type="ECO:0000259" key="1">
    <source>
        <dbReference type="PROSITE" id="PS50930"/>
    </source>
</evidence>
<dbReference type="RefSeq" id="WP_076113443.1">
    <property type="nucleotide sequence ID" value="NZ_MPTB01000042.1"/>
</dbReference>
<dbReference type="Proteomes" id="UP000187412">
    <property type="component" value="Unassembled WGS sequence"/>
</dbReference>
<dbReference type="Gene3D" id="2.40.50.1020">
    <property type="entry name" value="LytTr DNA-binding domain"/>
    <property type="match status" value="1"/>
</dbReference>
<gene>
    <name evidence="2" type="ORF">BSK56_26235</name>
</gene>
<dbReference type="SMART" id="SM00850">
    <property type="entry name" value="LytTR"/>
    <property type="match status" value="1"/>
</dbReference>